<sequence>MSRFPMLQYPLVVQEEILHQMNACQLTELSFASTRLKTMFQKFKIHADCVTYQLVSSTDCGIEVKSGENTFKIRIARYWCNKSWSVWKINGAKMLINLLERREMSTEHLHQSGISLKSEISILEEFNTHLMSFLKVEKFTISYYENFRDAFIWKIVEKFDLIKVDDENEPEPIPIDLGNLKFLEEEVQNNKLYLNVRVV</sequence>
<reference evidence="1 2" key="1">
    <citation type="submission" date="2022-05" db="EMBL/GenBank/DDBJ databases">
        <title>Chromosome-level reference genomes for two strains of Caenorhabditis briggsae: an improved platform for comparative genomics.</title>
        <authorList>
            <person name="Stevens L."/>
            <person name="Andersen E.C."/>
        </authorList>
    </citation>
    <scope>NUCLEOTIDE SEQUENCE [LARGE SCALE GENOMIC DNA]</scope>
    <source>
        <strain evidence="1">QX1410_ONT</strain>
        <tissue evidence="1">Whole-organism</tissue>
    </source>
</reference>
<name>A0AAE9J093_CAEBR</name>
<accession>A0AAE9J093</accession>
<gene>
    <name evidence="1" type="ORF">L3Y34_016386</name>
</gene>
<protein>
    <recommendedName>
        <fullName evidence="3">F-box domain-containing protein</fullName>
    </recommendedName>
</protein>
<evidence type="ECO:0000313" key="2">
    <source>
        <dbReference type="Proteomes" id="UP000827892"/>
    </source>
</evidence>
<evidence type="ECO:0000313" key="1">
    <source>
        <dbReference type="EMBL" id="ULU13855.1"/>
    </source>
</evidence>
<dbReference type="Proteomes" id="UP000827892">
    <property type="component" value="Chromosome I"/>
</dbReference>
<proteinExistence type="predicted"/>
<dbReference type="AlphaFoldDB" id="A0AAE9J093"/>
<organism evidence="1 2">
    <name type="scientific">Caenorhabditis briggsae</name>
    <dbReference type="NCBI Taxonomy" id="6238"/>
    <lineage>
        <taxon>Eukaryota</taxon>
        <taxon>Metazoa</taxon>
        <taxon>Ecdysozoa</taxon>
        <taxon>Nematoda</taxon>
        <taxon>Chromadorea</taxon>
        <taxon>Rhabditida</taxon>
        <taxon>Rhabditina</taxon>
        <taxon>Rhabditomorpha</taxon>
        <taxon>Rhabditoidea</taxon>
        <taxon>Rhabditidae</taxon>
        <taxon>Peloderinae</taxon>
        <taxon>Caenorhabditis</taxon>
    </lineage>
</organism>
<evidence type="ECO:0008006" key="3">
    <source>
        <dbReference type="Google" id="ProtNLM"/>
    </source>
</evidence>
<dbReference type="EMBL" id="CP090891">
    <property type="protein sequence ID" value="ULU13855.1"/>
    <property type="molecule type" value="Genomic_DNA"/>
</dbReference>